<evidence type="ECO:0000313" key="2">
    <source>
        <dbReference type="Proteomes" id="UP001480082"/>
    </source>
</evidence>
<dbReference type="Proteomes" id="UP001480082">
    <property type="component" value="Unassembled WGS sequence"/>
</dbReference>
<accession>A0ACC6T6U7</accession>
<organism evidence="1 2">
    <name type="scientific">Mesorhizobium australicum</name>
    <dbReference type="NCBI Taxonomy" id="536018"/>
    <lineage>
        <taxon>Bacteria</taxon>
        <taxon>Pseudomonadati</taxon>
        <taxon>Pseudomonadota</taxon>
        <taxon>Alphaproteobacteria</taxon>
        <taxon>Hyphomicrobiales</taxon>
        <taxon>Phyllobacteriaceae</taxon>
        <taxon>Mesorhizobium</taxon>
    </lineage>
</organism>
<keyword evidence="2" id="KW-1185">Reference proteome</keyword>
<dbReference type="EMBL" id="JAMYRI010000023">
    <property type="protein sequence ID" value="MER9287644.1"/>
    <property type="molecule type" value="Genomic_DNA"/>
</dbReference>
<reference evidence="1 2" key="1">
    <citation type="journal article" date="2024" name="Proc. Natl. Acad. Sci. U.S.A.">
        <title>The evolutionary genomics of adaptation to stress in wild rhizobium bacteria.</title>
        <authorList>
            <person name="Kehlet-Delgado H."/>
            <person name="Montoya A.P."/>
            <person name="Jensen K.T."/>
            <person name="Wendlandt C.E."/>
            <person name="Dexheimer C."/>
            <person name="Roberts M."/>
            <person name="Torres Martinez L."/>
            <person name="Friesen M.L."/>
            <person name="Griffitts J.S."/>
            <person name="Porter S.S."/>
        </authorList>
    </citation>
    <scope>NUCLEOTIDE SEQUENCE [LARGE SCALE GENOMIC DNA]</scope>
    <source>
        <strain evidence="1 2">M0468</strain>
    </source>
</reference>
<evidence type="ECO:0000313" key="1">
    <source>
        <dbReference type="EMBL" id="MER9287644.1"/>
    </source>
</evidence>
<protein>
    <submittedName>
        <fullName evidence="1">LysR substrate-binding domain-containing protein</fullName>
    </submittedName>
</protein>
<sequence>MGAKLNHRNVEVFRAIMNSGSLTSAAEQLRTSQPTVSRELAALERQLGFKLFERLSRRIYATEQAVQFYAEVKRSYVGIDHLAQVADTILDNVTSHIQIACLPLFSESVMPSVCRRLVSDGSARVTFHSLDNAELMRELLALHYELGVVEVGVAVNGMNMQEYEIGDEVCIVPANHPLARLDVISPIDLRGESLVTFPLNDRYRRRFDHLFADIGQSNNIRFETNTAGSVCALVEQGVGVGLINPISARAWLGRGIAVRRFSVSIPFIVGICQPLGRPRSRLAERVTELLLDECRSLREDLAKNL</sequence>
<gene>
    <name evidence="1" type="ORF">NKI81_27515</name>
</gene>
<comment type="caution">
    <text evidence="1">The sequence shown here is derived from an EMBL/GenBank/DDBJ whole genome shotgun (WGS) entry which is preliminary data.</text>
</comment>
<name>A0ACC6T6U7_9HYPH</name>
<proteinExistence type="predicted"/>